<dbReference type="Pfam" id="PF01154">
    <property type="entry name" value="HMG_CoA_synt_N"/>
    <property type="match status" value="1"/>
</dbReference>
<evidence type="ECO:0000313" key="10">
    <source>
        <dbReference type="Proteomes" id="UP001164790"/>
    </source>
</evidence>
<gene>
    <name evidence="7" type="ORF">BVJ53_03085</name>
    <name evidence="8" type="ORF">OFW50_08220</name>
</gene>
<reference evidence="8" key="2">
    <citation type="submission" date="2022-10" db="EMBL/GenBank/DDBJ databases">
        <title>Comparative genomic analysis and in-vitro probiotic properties of the potential probiotic L. chiayiensis AACE 3.</title>
        <authorList>
            <person name="Kang X."/>
        </authorList>
    </citation>
    <scope>NUCLEOTIDE SEQUENCE</scope>
    <source>
        <strain evidence="8">AACE 3</strain>
    </source>
</reference>
<dbReference type="CDD" id="cd00827">
    <property type="entry name" value="init_cond_enzymes"/>
    <property type="match status" value="1"/>
</dbReference>
<dbReference type="EMBL" id="MSSM01000005">
    <property type="protein sequence ID" value="RXT29682.1"/>
    <property type="molecule type" value="Genomic_DNA"/>
</dbReference>
<dbReference type="OrthoDB" id="9769523at2"/>
<dbReference type="SUPFAM" id="SSF53901">
    <property type="entry name" value="Thiolase-like"/>
    <property type="match status" value="2"/>
</dbReference>
<comment type="similarity">
    <text evidence="1">Belongs to the thiolase-like superfamily. HMG-CoA synthase family.</text>
</comment>
<feature type="binding site" evidence="4">
    <location>
        <position position="275"/>
    </location>
    <ligand>
        <name>(3S)-3-hydroxy-3-methylglutaryl-CoA</name>
        <dbReference type="ChEBI" id="CHEBI:43074"/>
    </ligand>
</feature>
<feature type="active site" description="Acyl-thioester intermediate" evidence="3">
    <location>
        <position position="111"/>
    </location>
</feature>
<keyword evidence="8" id="KW-0012">Acyltransferase</keyword>
<feature type="active site" description="Proton donor/acceptor" evidence="3">
    <location>
        <position position="233"/>
    </location>
</feature>
<name>A0A4Q1UCC2_9LACO</name>
<dbReference type="InterPro" id="IPR013746">
    <property type="entry name" value="HMG_CoA_synt_C_dom"/>
</dbReference>
<dbReference type="EMBL" id="CP107523">
    <property type="protein sequence ID" value="UYN55493.1"/>
    <property type="molecule type" value="Genomic_DNA"/>
</dbReference>
<evidence type="ECO:0000256" key="1">
    <source>
        <dbReference type="ARBA" id="ARBA00007061"/>
    </source>
</evidence>
<evidence type="ECO:0000313" key="7">
    <source>
        <dbReference type="EMBL" id="RXT29682.1"/>
    </source>
</evidence>
<dbReference type="Proteomes" id="UP001164790">
    <property type="component" value="Chromosome"/>
</dbReference>
<dbReference type="Gene3D" id="3.40.47.10">
    <property type="match status" value="2"/>
</dbReference>
<keyword evidence="10" id="KW-1185">Reference proteome</keyword>
<dbReference type="NCBIfam" id="TIGR01835">
    <property type="entry name" value="HMG-CoA-S_prok"/>
    <property type="match status" value="1"/>
</dbReference>
<dbReference type="InterPro" id="IPR016039">
    <property type="entry name" value="Thiolase-like"/>
</dbReference>
<evidence type="ECO:0000259" key="6">
    <source>
        <dbReference type="Pfam" id="PF08540"/>
    </source>
</evidence>
<evidence type="ECO:0000313" key="9">
    <source>
        <dbReference type="Proteomes" id="UP000290475"/>
    </source>
</evidence>
<feature type="domain" description="Hydroxymethylglutaryl-coenzyme A synthase C-terminal" evidence="6">
    <location>
        <begin position="257"/>
        <end position="350"/>
    </location>
</feature>
<dbReference type="Proteomes" id="UP000290475">
    <property type="component" value="Unassembled WGS sequence"/>
</dbReference>
<dbReference type="GO" id="GO:0004421">
    <property type="term" value="F:hydroxymethylglutaryl-CoA synthase activity"/>
    <property type="evidence" value="ECO:0007669"/>
    <property type="project" value="UniProtKB-EC"/>
</dbReference>
<feature type="domain" description="Hydroxymethylglutaryl-coenzyme A synthase N-terminal" evidence="5">
    <location>
        <begin position="2"/>
        <end position="163"/>
    </location>
</feature>
<dbReference type="RefSeq" id="WP_129301106.1">
    <property type="nucleotide sequence ID" value="NZ_CP074378.1"/>
</dbReference>
<evidence type="ECO:0000256" key="2">
    <source>
        <dbReference type="ARBA" id="ARBA00022679"/>
    </source>
</evidence>
<dbReference type="GO" id="GO:0006084">
    <property type="term" value="P:acetyl-CoA metabolic process"/>
    <property type="evidence" value="ECO:0007669"/>
    <property type="project" value="InterPro"/>
</dbReference>
<protein>
    <submittedName>
        <fullName evidence="7">Hydroxymethylglutaryl-CoA synthase</fullName>
        <ecNumber evidence="8">2.3.3.10</ecNumber>
    </submittedName>
</protein>
<dbReference type="Pfam" id="PF08540">
    <property type="entry name" value="HMG_CoA_synt_C"/>
    <property type="match status" value="1"/>
</dbReference>
<feature type="active site" description="Proton donor/acceptor" evidence="3">
    <location>
        <position position="79"/>
    </location>
</feature>
<dbReference type="InterPro" id="IPR011554">
    <property type="entry name" value="HMG_CoA_synthase_prok"/>
</dbReference>
<sequence>MKIGIDAIAMDTPDFYVDLVTLAKVRGDDPDKYTIGIGQDEQAVPPSSQDIVTMGANAASQLVTPAIRASIGMVLVGTESGVDASKSAALFIHQLLDLPEWVRAVELKEACYGGTAALMMARDYVAGHPDKSVLVIAADIARYGLATAGEVTQGAGAVAMIVKAEPRLITIEPDSVYRSTSINDFWRPIYQDTAIAQGKYSTEQYLAFFQAVWDRYQEENKLTADNFAGMTFHLPYTKMGKKALDLALPKAEPQTVKRLKERFDASTRYCRRIGNIYTGSLYLGLLSLLDHDATLQAGDRIGLFSYGSGAVAEFFSGILQPGFSDQLQSAVHARQLDERQQLTVPAYEALFSDKVPYDPEDYRPDPAYFRGQFVLTGVVGQERLYEKRPAHASNATQQLD</sequence>
<accession>A0A4Q1UCC2</accession>
<evidence type="ECO:0000256" key="4">
    <source>
        <dbReference type="PIRSR" id="PIRSR611554-2"/>
    </source>
</evidence>
<organism evidence="7 9">
    <name type="scientific">Lacticaseibacillus chiayiensis</name>
    <dbReference type="NCBI Taxonomy" id="2100821"/>
    <lineage>
        <taxon>Bacteria</taxon>
        <taxon>Bacillati</taxon>
        <taxon>Bacillota</taxon>
        <taxon>Bacilli</taxon>
        <taxon>Lactobacillales</taxon>
        <taxon>Lactobacillaceae</taxon>
        <taxon>Lacticaseibacillus</taxon>
    </lineage>
</organism>
<dbReference type="PANTHER" id="PTHR43323">
    <property type="entry name" value="3-HYDROXY-3-METHYLGLUTARYL COENZYME A SYNTHASE"/>
    <property type="match status" value="1"/>
</dbReference>
<dbReference type="PANTHER" id="PTHR43323:SF2">
    <property type="entry name" value="HYDROXYMETHYLGLUTARYL-COA SYNTHASE"/>
    <property type="match status" value="1"/>
</dbReference>
<feature type="binding site" evidence="4">
    <location>
        <position position="242"/>
    </location>
    <ligand>
        <name>(3S)-3-hydroxy-3-methylglutaryl-CoA</name>
        <dbReference type="ChEBI" id="CHEBI:43074"/>
    </ligand>
</feature>
<evidence type="ECO:0000313" key="8">
    <source>
        <dbReference type="EMBL" id="UYN55493.1"/>
    </source>
</evidence>
<dbReference type="InterPro" id="IPR013528">
    <property type="entry name" value="HMG_CoA_synth_N"/>
</dbReference>
<proteinExistence type="inferred from homology"/>
<evidence type="ECO:0000256" key="3">
    <source>
        <dbReference type="PIRSR" id="PIRSR611554-1"/>
    </source>
</evidence>
<dbReference type="EC" id="2.3.3.10" evidence="8"/>
<reference evidence="7 9" key="1">
    <citation type="submission" date="2017-01" db="EMBL/GenBank/DDBJ databases">
        <title>Lactobacillus chiayiensis sp. nov., a lactic acid bacterium isolated from compost.</title>
        <authorList>
            <person name="Huang C.-H."/>
        </authorList>
    </citation>
    <scope>NUCLEOTIDE SEQUENCE [LARGE SCALE GENOMIC DNA]</scope>
    <source>
        <strain evidence="7">Chh01</strain>
        <strain evidence="9">chh01</strain>
    </source>
</reference>
<feature type="binding site" evidence="4">
    <location>
        <position position="143"/>
    </location>
    <ligand>
        <name>(3S)-3-hydroxy-3-methylglutaryl-CoA</name>
        <dbReference type="ChEBI" id="CHEBI:43074"/>
    </ligand>
</feature>
<keyword evidence="2 8" id="KW-0808">Transferase</keyword>
<feature type="binding site" evidence="4">
    <location>
        <position position="29"/>
    </location>
    <ligand>
        <name>(3S)-3-hydroxy-3-methylglutaryl-CoA</name>
        <dbReference type="ChEBI" id="CHEBI:43074"/>
    </ligand>
</feature>
<evidence type="ECO:0000259" key="5">
    <source>
        <dbReference type="Pfam" id="PF01154"/>
    </source>
</evidence>
<dbReference type="AlphaFoldDB" id="A0A4Q1UCC2"/>